<keyword evidence="1" id="KW-0812">Transmembrane</keyword>
<dbReference type="EMBL" id="JAHLQT010010216">
    <property type="protein sequence ID" value="KAG7172872.1"/>
    <property type="molecule type" value="Genomic_DNA"/>
</dbReference>
<sequence length="69" mass="7930">MKTDSAGIYLLLWRIHLQKILIFLILPSLKVTPFRLLSTSTPSTGQYLIPAFYIFLRGVIRVLLVSLLR</sequence>
<evidence type="ECO:0000313" key="3">
    <source>
        <dbReference type="Proteomes" id="UP000747542"/>
    </source>
</evidence>
<feature type="transmembrane region" description="Helical" evidence="1">
    <location>
        <begin position="7"/>
        <end position="27"/>
    </location>
</feature>
<proteinExistence type="predicted"/>
<keyword evidence="1" id="KW-1133">Transmembrane helix</keyword>
<accession>A0A8J5N449</accession>
<dbReference type="AlphaFoldDB" id="A0A8J5N449"/>
<name>A0A8J5N449_HOMAM</name>
<gene>
    <name evidence="2" type="ORF">Hamer_G017848</name>
</gene>
<keyword evidence="3" id="KW-1185">Reference proteome</keyword>
<comment type="caution">
    <text evidence="2">The sequence shown here is derived from an EMBL/GenBank/DDBJ whole genome shotgun (WGS) entry which is preliminary data.</text>
</comment>
<organism evidence="2 3">
    <name type="scientific">Homarus americanus</name>
    <name type="common">American lobster</name>
    <dbReference type="NCBI Taxonomy" id="6706"/>
    <lineage>
        <taxon>Eukaryota</taxon>
        <taxon>Metazoa</taxon>
        <taxon>Ecdysozoa</taxon>
        <taxon>Arthropoda</taxon>
        <taxon>Crustacea</taxon>
        <taxon>Multicrustacea</taxon>
        <taxon>Malacostraca</taxon>
        <taxon>Eumalacostraca</taxon>
        <taxon>Eucarida</taxon>
        <taxon>Decapoda</taxon>
        <taxon>Pleocyemata</taxon>
        <taxon>Astacidea</taxon>
        <taxon>Nephropoidea</taxon>
        <taxon>Nephropidae</taxon>
        <taxon>Homarus</taxon>
    </lineage>
</organism>
<feature type="transmembrane region" description="Helical" evidence="1">
    <location>
        <begin position="47"/>
        <end position="68"/>
    </location>
</feature>
<reference evidence="2" key="1">
    <citation type="journal article" date="2021" name="Sci. Adv.">
        <title>The American lobster genome reveals insights on longevity, neural, and immune adaptations.</title>
        <authorList>
            <person name="Polinski J.M."/>
            <person name="Zimin A.V."/>
            <person name="Clark K.F."/>
            <person name="Kohn A.B."/>
            <person name="Sadowski N."/>
            <person name="Timp W."/>
            <person name="Ptitsyn A."/>
            <person name="Khanna P."/>
            <person name="Romanova D.Y."/>
            <person name="Williams P."/>
            <person name="Greenwood S.J."/>
            <person name="Moroz L.L."/>
            <person name="Walt D.R."/>
            <person name="Bodnar A.G."/>
        </authorList>
    </citation>
    <scope>NUCLEOTIDE SEQUENCE</scope>
    <source>
        <strain evidence="2">GMGI-L3</strain>
    </source>
</reference>
<dbReference type="Proteomes" id="UP000747542">
    <property type="component" value="Unassembled WGS sequence"/>
</dbReference>
<evidence type="ECO:0000256" key="1">
    <source>
        <dbReference type="SAM" id="Phobius"/>
    </source>
</evidence>
<evidence type="ECO:0000313" key="2">
    <source>
        <dbReference type="EMBL" id="KAG7172872.1"/>
    </source>
</evidence>
<keyword evidence="1" id="KW-0472">Membrane</keyword>
<protein>
    <submittedName>
        <fullName evidence="2">Uncharacterized protein</fullName>
    </submittedName>
</protein>